<protein>
    <submittedName>
        <fullName evidence="1">Uncharacterized protein</fullName>
    </submittedName>
</protein>
<dbReference type="AlphaFoldDB" id="A0A9W9XCW8"/>
<dbReference type="RefSeq" id="XP_056791113.1">
    <property type="nucleotide sequence ID" value="XM_056933572.1"/>
</dbReference>
<dbReference type="EMBL" id="JAPWDQ010000004">
    <property type="protein sequence ID" value="KAJ5489080.1"/>
    <property type="molecule type" value="Genomic_DNA"/>
</dbReference>
<comment type="caution">
    <text evidence="1">The sequence shown here is derived from an EMBL/GenBank/DDBJ whole genome shotgun (WGS) entry which is preliminary data.</text>
</comment>
<dbReference type="Proteomes" id="UP001148312">
    <property type="component" value="Unassembled WGS sequence"/>
</dbReference>
<accession>A0A9W9XCW8</accession>
<reference evidence="1" key="2">
    <citation type="journal article" date="2023" name="IMA Fungus">
        <title>Comparative genomic study of the Penicillium genus elucidates a diverse pangenome and 15 lateral gene transfer events.</title>
        <authorList>
            <person name="Petersen C."/>
            <person name="Sorensen T."/>
            <person name="Nielsen M.R."/>
            <person name="Sondergaard T.E."/>
            <person name="Sorensen J.L."/>
            <person name="Fitzpatrick D.A."/>
            <person name="Frisvad J.C."/>
            <person name="Nielsen K.L."/>
        </authorList>
    </citation>
    <scope>NUCLEOTIDE SEQUENCE</scope>
    <source>
        <strain evidence="1">IBT 30728</strain>
    </source>
</reference>
<keyword evidence="2" id="KW-1185">Reference proteome</keyword>
<evidence type="ECO:0000313" key="2">
    <source>
        <dbReference type="Proteomes" id="UP001148312"/>
    </source>
</evidence>
<name>A0A9W9XCW8_9EURO</name>
<gene>
    <name evidence="1" type="ORF">N7539_003970</name>
</gene>
<reference evidence="1" key="1">
    <citation type="submission" date="2022-12" db="EMBL/GenBank/DDBJ databases">
        <authorList>
            <person name="Petersen C."/>
        </authorList>
    </citation>
    <scope>NUCLEOTIDE SEQUENCE</scope>
    <source>
        <strain evidence="1">IBT 30728</strain>
    </source>
</reference>
<organism evidence="1 2">
    <name type="scientific">Penicillium diatomitis</name>
    <dbReference type="NCBI Taxonomy" id="2819901"/>
    <lineage>
        <taxon>Eukaryota</taxon>
        <taxon>Fungi</taxon>
        <taxon>Dikarya</taxon>
        <taxon>Ascomycota</taxon>
        <taxon>Pezizomycotina</taxon>
        <taxon>Eurotiomycetes</taxon>
        <taxon>Eurotiomycetidae</taxon>
        <taxon>Eurotiales</taxon>
        <taxon>Aspergillaceae</taxon>
        <taxon>Penicillium</taxon>
    </lineage>
</organism>
<evidence type="ECO:0000313" key="1">
    <source>
        <dbReference type="EMBL" id="KAJ5489080.1"/>
    </source>
</evidence>
<dbReference type="GeneID" id="81623821"/>
<proteinExistence type="predicted"/>
<sequence>MIAGSQSRGTERAESRANGHAKFCIGIPTLPSKRDHIRVDVDDLLEWVTWDGGGLGDPLTCPAGKVALEVHRKLVTADGAREGYGVVANSDFTANQTLTEESRAQMHQDRAQLGEISVDERGGSIDELRKSCLA</sequence>